<protein>
    <submittedName>
        <fullName evidence="8">Cystathionine beta-lyase</fullName>
        <ecNumber evidence="8">4.4.1.8</ecNumber>
    </submittedName>
</protein>
<dbReference type="PANTHER" id="PTHR43500">
    <property type="entry name" value="CYSTATHIONINE BETA-LYASE-RELATED"/>
    <property type="match status" value="1"/>
</dbReference>
<evidence type="ECO:0000256" key="5">
    <source>
        <dbReference type="ARBA" id="ARBA00046315"/>
    </source>
</evidence>
<evidence type="ECO:0000256" key="3">
    <source>
        <dbReference type="ARBA" id="ARBA00022898"/>
    </source>
</evidence>
<dbReference type="PROSITE" id="PS00868">
    <property type="entry name" value="CYS_MET_METAB_PP"/>
    <property type="match status" value="1"/>
</dbReference>
<dbReference type="InterPro" id="IPR054542">
    <property type="entry name" value="Cys_met_metab_PP"/>
</dbReference>
<dbReference type="GO" id="GO:0016829">
    <property type="term" value="F:lyase activity"/>
    <property type="evidence" value="ECO:0007669"/>
    <property type="project" value="UniProtKB-KW"/>
</dbReference>
<organism evidence="8 9">
    <name type="scientific">Pacificimonas pallii</name>
    <dbReference type="NCBI Taxonomy" id="2827236"/>
    <lineage>
        <taxon>Bacteria</taxon>
        <taxon>Pseudomonadati</taxon>
        <taxon>Pseudomonadota</taxon>
        <taxon>Alphaproteobacteria</taxon>
        <taxon>Sphingomonadales</taxon>
        <taxon>Sphingosinicellaceae</taxon>
        <taxon>Pacificimonas</taxon>
    </lineage>
</organism>
<dbReference type="NCBIfam" id="TIGR01324">
    <property type="entry name" value="cysta_beta_ly_B"/>
    <property type="match status" value="1"/>
</dbReference>
<dbReference type="Pfam" id="PF01053">
    <property type="entry name" value="Cys_Met_Meta_PP"/>
    <property type="match status" value="1"/>
</dbReference>
<reference evidence="8 9" key="1">
    <citation type="submission" date="2021-04" db="EMBL/GenBank/DDBJ databases">
        <authorList>
            <person name="Pira H."/>
            <person name="Risdian C."/>
            <person name="Wink J."/>
        </authorList>
    </citation>
    <scope>NUCLEOTIDE SEQUENCE [LARGE SCALE GENOMIC DNA]</scope>
    <source>
        <strain evidence="8 9">WHA3</strain>
    </source>
</reference>
<evidence type="ECO:0000256" key="6">
    <source>
        <dbReference type="ARBA" id="ARBA00047625"/>
    </source>
</evidence>
<dbReference type="EMBL" id="JAGSPA010000002">
    <property type="protein sequence ID" value="MBV7256625.1"/>
    <property type="molecule type" value="Genomic_DNA"/>
</dbReference>
<comment type="catalytic activity">
    <reaction evidence="6">
        <text>an S-substituted L-cysteine + H2O = a thiol + pyruvate + NH4(+)</text>
        <dbReference type="Rhea" id="RHEA:18121"/>
        <dbReference type="ChEBI" id="CHEBI:15361"/>
        <dbReference type="ChEBI" id="CHEBI:15377"/>
        <dbReference type="ChEBI" id="CHEBI:28938"/>
        <dbReference type="ChEBI" id="CHEBI:29256"/>
        <dbReference type="ChEBI" id="CHEBI:58717"/>
        <dbReference type="EC" id="4.4.1.13"/>
    </reaction>
</comment>
<keyword evidence="3 7" id="KW-0663">Pyridoxal phosphate</keyword>
<accession>A0ABS6SDY6</accession>
<dbReference type="RefSeq" id="WP_218445296.1">
    <property type="nucleotide sequence ID" value="NZ_JAGSPA010000002.1"/>
</dbReference>
<comment type="cofactor">
    <cofactor evidence="1 7">
        <name>pyridoxal 5'-phosphate</name>
        <dbReference type="ChEBI" id="CHEBI:597326"/>
    </cofactor>
</comment>
<evidence type="ECO:0000256" key="4">
    <source>
        <dbReference type="ARBA" id="ARBA00023239"/>
    </source>
</evidence>
<evidence type="ECO:0000256" key="2">
    <source>
        <dbReference type="ARBA" id="ARBA00009077"/>
    </source>
</evidence>
<comment type="caution">
    <text evidence="8">The sequence shown here is derived from an EMBL/GenBank/DDBJ whole genome shotgun (WGS) entry which is preliminary data.</text>
</comment>
<comment type="similarity">
    <text evidence="2 7">Belongs to the trans-sulfuration enzymes family.</text>
</comment>
<proteinExistence type="inferred from homology"/>
<comment type="pathway">
    <text evidence="5">Amino-acid biosynthesis; L-methionine biosynthesis via de novo pathway; L-homocysteine from L-cystathionine: step 1/1.</text>
</comment>
<dbReference type="InterPro" id="IPR006233">
    <property type="entry name" value="Cys_b_lyase_bac"/>
</dbReference>
<gene>
    <name evidence="8" type="primary">metC</name>
    <name evidence="8" type="ORF">KCG44_07485</name>
</gene>
<evidence type="ECO:0000256" key="1">
    <source>
        <dbReference type="ARBA" id="ARBA00001933"/>
    </source>
</evidence>
<evidence type="ECO:0000313" key="8">
    <source>
        <dbReference type="EMBL" id="MBV7256625.1"/>
    </source>
</evidence>
<name>A0ABS6SDY6_9SPHN</name>
<dbReference type="Proteomes" id="UP000722336">
    <property type="component" value="Unassembled WGS sequence"/>
</dbReference>
<evidence type="ECO:0000313" key="9">
    <source>
        <dbReference type="Proteomes" id="UP000722336"/>
    </source>
</evidence>
<dbReference type="EC" id="4.4.1.8" evidence="8"/>
<dbReference type="PIRSF" id="PIRSF001434">
    <property type="entry name" value="CGS"/>
    <property type="match status" value="1"/>
</dbReference>
<keyword evidence="4 8" id="KW-0456">Lyase</keyword>
<dbReference type="InterPro" id="IPR000277">
    <property type="entry name" value="Cys/Met-Metab_PyrdxlP-dep_enz"/>
</dbReference>
<sequence length="399" mass="42418">MSGTDEAGFARDTALIRSGRASQFTQGIVNPPVYHASTCVFHTLEEFDARLKNPDSGLYYGRRGSPTIWALEDAMTAMEPGAAGTKLFPSGVAALAAAFLTVCKSGDHILIADTVYEPTRALAGGILKRMGVKAEFYDPLIGADIETFIRENTSAIFLESPGSLTFEVQDVPAICDVARARNITTIIDNTWATPLLFPALERGADISVQSLTKFIIGHSDALLGSVTANPALWPRLKQTALQLGQTAGPDDIFLALRGIRTLSLRMKRHGDTALKIAAALAGHRAVARVLCPGLPADPGHDLWLRDFSGCSSLFAIELSGGGRQNLAAMVDHLDLFGMGFSFGGFESLILPITPAAVRTATPWTGTAPVLRIHCGLEDADDLIADLMAGLDRFAQAAAL</sequence>
<keyword evidence="9" id="KW-1185">Reference proteome</keyword>
<dbReference type="PANTHER" id="PTHR43500:SF1">
    <property type="entry name" value="CYSTATHIONINE BETA-LYASE-RELATED"/>
    <property type="match status" value="1"/>
</dbReference>
<evidence type="ECO:0000256" key="7">
    <source>
        <dbReference type="RuleBase" id="RU362118"/>
    </source>
</evidence>